<accession>A0AAJ0DE03</accession>
<sequence>MRISASSRTASFCALAVLGRQVTQAYAADDLWSFVSRPDIQSPRWNIHIYDQAALAPGYWFLSPYKDRGKGDAPNTGCSTELEDAGDIRRVEGLTISRVDFGDGKGIEDVFTAMDSSGDAVFIDKAYQMRKHENAAAADEDFNSHELNIVNNGTRAMIVSSQYRHDDSGEELQRAGLPERCPITCNGFAETDSRIIWRLGGLKSSFTRVDDFKFSRQHHVRHRGGNATHTILSILDNAQANSGNQLPTYPHSRGLAIALDGASTPMTAQFVSQYVN</sequence>
<dbReference type="InterPro" id="IPR053143">
    <property type="entry name" value="Arylsulfate_ST"/>
</dbReference>
<dbReference type="PANTHER" id="PTHR35340:SF5">
    <property type="entry name" value="ASST-DOMAIN-CONTAINING PROTEIN"/>
    <property type="match status" value="1"/>
</dbReference>
<feature type="chain" id="PRO_5042580133" evidence="1">
    <location>
        <begin position="28"/>
        <end position="276"/>
    </location>
</feature>
<gene>
    <name evidence="2" type="ORF">LTR09_010576</name>
</gene>
<evidence type="ECO:0000313" key="2">
    <source>
        <dbReference type="EMBL" id="KAK3048061.1"/>
    </source>
</evidence>
<dbReference type="AlphaFoldDB" id="A0AAJ0DE03"/>
<dbReference type="PANTHER" id="PTHR35340">
    <property type="entry name" value="PQQ ENZYME REPEAT PROTEIN-RELATED"/>
    <property type="match status" value="1"/>
</dbReference>
<feature type="signal peptide" evidence="1">
    <location>
        <begin position="1"/>
        <end position="27"/>
    </location>
</feature>
<dbReference type="Proteomes" id="UP001271007">
    <property type="component" value="Unassembled WGS sequence"/>
</dbReference>
<protein>
    <submittedName>
        <fullName evidence="2">Uncharacterized protein</fullName>
    </submittedName>
</protein>
<evidence type="ECO:0000256" key="1">
    <source>
        <dbReference type="SAM" id="SignalP"/>
    </source>
</evidence>
<name>A0AAJ0DE03_9PEZI</name>
<keyword evidence="3" id="KW-1185">Reference proteome</keyword>
<organism evidence="2 3">
    <name type="scientific">Extremus antarcticus</name>
    <dbReference type="NCBI Taxonomy" id="702011"/>
    <lineage>
        <taxon>Eukaryota</taxon>
        <taxon>Fungi</taxon>
        <taxon>Dikarya</taxon>
        <taxon>Ascomycota</taxon>
        <taxon>Pezizomycotina</taxon>
        <taxon>Dothideomycetes</taxon>
        <taxon>Dothideomycetidae</taxon>
        <taxon>Mycosphaerellales</taxon>
        <taxon>Extremaceae</taxon>
        <taxon>Extremus</taxon>
    </lineage>
</organism>
<reference evidence="2" key="1">
    <citation type="submission" date="2023-04" db="EMBL/GenBank/DDBJ databases">
        <title>Black Yeasts Isolated from many extreme environments.</title>
        <authorList>
            <person name="Coleine C."/>
            <person name="Stajich J.E."/>
            <person name="Selbmann L."/>
        </authorList>
    </citation>
    <scope>NUCLEOTIDE SEQUENCE</scope>
    <source>
        <strain evidence="2">CCFEE 5312</strain>
    </source>
</reference>
<keyword evidence="1" id="KW-0732">Signal</keyword>
<dbReference type="EMBL" id="JAWDJX010000053">
    <property type="protein sequence ID" value="KAK3048061.1"/>
    <property type="molecule type" value="Genomic_DNA"/>
</dbReference>
<evidence type="ECO:0000313" key="3">
    <source>
        <dbReference type="Proteomes" id="UP001271007"/>
    </source>
</evidence>
<comment type="caution">
    <text evidence="2">The sequence shown here is derived from an EMBL/GenBank/DDBJ whole genome shotgun (WGS) entry which is preliminary data.</text>
</comment>
<proteinExistence type="predicted"/>